<dbReference type="Pfam" id="PF02885">
    <property type="entry name" value="Glycos_trans_3N"/>
    <property type="match status" value="1"/>
</dbReference>
<dbReference type="Pfam" id="PF00591">
    <property type="entry name" value="Glycos_transf_3"/>
    <property type="match status" value="1"/>
</dbReference>
<dbReference type="InterPro" id="IPR017459">
    <property type="entry name" value="Glycosyl_Trfase_fam3_N_dom"/>
</dbReference>
<protein>
    <submittedName>
        <fullName evidence="6">Thymidine phosphorylase</fullName>
        <ecNumber evidence="6">2.4.2.4</ecNumber>
    </submittedName>
</protein>
<evidence type="ECO:0000256" key="3">
    <source>
        <dbReference type="ARBA" id="ARBA00022676"/>
    </source>
</evidence>
<dbReference type="GO" id="GO:0006206">
    <property type="term" value="P:pyrimidine nucleobase metabolic process"/>
    <property type="evidence" value="ECO:0007669"/>
    <property type="project" value="InterPro"/>
</dbReference>
<evidence type="ECO:0000256" key="2">
    <source>
        <dbReference type="ARBA" id="ARBA00011738"/>
    </source>
</evidence>
<dbReference type="Gene3D" id="1.20.970.10">
    <property type="entry name" value="Transferase, Pyrimidine Nucleoside Phosphorylase, Chain C"/>
    <property type="match status" value="1"/>
</dbReference>
<gene>
    <name evidence="6" type="ORF">JOL79_13085</name>
</gene>
<dbReference type="Proteomes" id="UP000674234">
    <property type="component" value="Unassembled WGS sequence"/>
</dbReference>
<evidence type="ECO:0000259" key="5">
    <source>
        <dbReference type="SMART" id="SM00941"/>
    </source>
</evidence>
<dbReference type="Gene3D" id="3.40.1030.10">
    <property type="entry name" value="Nucleoside phosphorylase/phosphoribosyltransferase catalytic domain"/>
    <property type="match status" value="1"/>
</dbReference>
<dbReference type="PANTHER" id="PTHR10515:SF0">
    <property type="entry name" value="THYMIDINE PHOSPHORYLASE"/>
    <property type="match status" value="1"/>
</dbReference>
<dbReference type="RefSeq" id="WP_210156053.1">
    <property type="nucleotide sequence ID" value="NZ_JAFCNB010000006.1"/>
</dbReference>
<dbReference type="InterPro" id="IPR036320">
    <property type="entry name" value="Glycosyl_Trfase_fam3_N_dom_sf"/>
</dbReference>
<dbReference type="FunFam" id="1.20.970.10:FF:000004">
    <property type="entry name" value="Thymidine phosphorylase"/>
    <property type="match status" value="1"/>
</dbReference>
<dbReference type="GO" id="GO:0006213">
    <property type="term" value="P:pyrimidine nucleoside metabolic process"/>
    <property type="evidence" value="ECO:0007669"/>
    <property type="project" value="InterPro"/>
</dbReference>
<comment type="similarity">
    <text evidence="1">Belongs to the thymidine/pyrimidine-nucleoside phosphorylase family.</text>
</comment>
<dbReference type="AlphaFoldDB" id="A0A940WFM7"/>
<dbReference type="PROSITE" id="PS00647">
    <property type="entry name" value="THYMID_PHOSPHORYLASE"/>
    <property type="match status" value="1"/>
</dbReference>
<dbReference type="PIRSF" id="PIRSF000478">
    <property type="entry name" value="TP_PyNP"/>
    <property type="match status" value="1"/>
</dbReference>
<comment type="caution">
    <text evidence="6">The sequence shown here is derived from an EMBL/GenBank/DDBJ whole genome shotgun (WGS) entry which is preliminary data.</text>
</comment>
<evidence type="ECO:0000256" key="4">
    <source>
        <dbReference type="ARBA" id="ARBA00022679"/>
    </source>
</evidence>
<keyword evidence="3 6" id="KW-0328">Glycosyltransferase</keyword>
<evidence type="ECO:0000313" key="7">
    <source>
        <dbReference type="Proteomes" id="UP000674234"/>
    </source>
</evidence>
<dbReference type="NCBIfam" id="NF004490">
    <property type="entry name" value="PRK05820.1"/>
    <property type="match status" value="1"/>
</dbReference>
<dbReference type="InterPro" id="IPR035902">
    <property type="entry name" value="Nuc_phospho_transferase"/>
</dbReference>
<dbReference type="InterPro" id="IPR000312">
    <property type="entry name" value="Glycosyl_Trfase_fam3"/>
</dbReference>
<dbReference type="InterPro" id="IPR000053">
    <property type="entry name" value="Thymidine/pyrmidine_PPase"/>
</dbReference>
<proteinExistence type="inferred from homology"/>
<dbReference type="SUPFAM" id="SSF47648">
    <property type="entry name" value="Nucleoside phosphorylase/phosphoribosyltransferase N-terminal domain"/>
    <property type="match status" value="1"/>
</dbReference>
<dbReference type="InterPro" id="IPR036566">
    <property type="entry name" value="PYNP-like_C_sf"/>
</dbReference>
<dbReference type="NCBIfam" id="TIGR02644">
    <property type="entry name" value="Y_phosphoryl"/>
    <property type="match status" value="1"/>
</dbReference>
<dbReference type="EMBL" id="JAFCNB010000006">
    <property type="protein sequence ID" value="MBP2704749.1"/>
    <property type="molecule type" value="Genomic_DNA"/>
</dbReference>
<feature type="domain" description="Pyrimidine nucleoside phosphorylase C-terminal" evidence="5">
    <location>
        <begin position="337"/>
        <end position="411"/>
    </location>
</feature>
<evidence type="ECO:0000256" key="1">
    <source>
        <dbReference type="ARBA" id="ARBA00006915"/>
    </source>
</evidence>
<dbReference type="Pfam" id="PF07831">
    <property type="entry name" value="PYNP_C"/>
    <property type="match status" value="1"/>
</dbReference>
<dbReference type="SUPFAM" id="SSF52418">
    <property type="entry name" value="Nucleoside phosphorylase/phosphoribosyltransferase catalytic domain"/>
    <property type="match status" value="1"/>
</dbReference>
<dbReference type="PANTHER" id="PTHR10515">
    <property type="entry name" value="THYMIDINE PHOSPHORYLASE"/>
    <property type="match status" value="1"/>
</dbReference>
<organism evidence="6 7">
    <name type="scientific">Microbispora oryzae</name>
    <dbReference type="NCBI Taxonomy" id="2806554"/>
    <lineage>
        <taxon>Bacteria</taxon>
        <taxon>Bacillati</taxon>
        <taxon>Actinomycetota</taxon>
        <taxon>Actinomycetes</taxon>
        <taxon>Streptosporangiales</taxon>
        <taxon>Streptosporangiaceae</taxon>
        <taxon>Microbispora</taxon>
    </lineage>
</organism>
<name>A0A940WFM7_9ACTN</name>
<accession>A0A940WFM7</accession>
<comment type="subunit">
    <text evidence="2">Homodimer.</text>
</comment>
<dbReference type="InterPro" id="IPR013102">
    <property type="entry name" value="PYNP_C"/>
</dbReference>
<reference evidence="6" key="1">
    <citation type="submission" date="2021-02" db="EMBL/GenBank/DDBJ databases">
        <title>Draft genome sequence of Microbispora sp. RL4-1S isolated from rice leaves in Thailand.</title>
        <authorList>
            <person name="Muangham S."/>
            <person name="Duangmal K."/>
        </authorList>
    </citation>
    <scope>NUCLEOTIDE SEQUENCE</scope>
    <source>
        <strain evidence="6">RL4-1S</strain>
    </source>
</reference>
<dbReference type="InterPro" id="IPR017872">
    <property type="entry name" value="Pyrmidine_PPase_CS"/>
</dbReference>
<keyword evidence="7" id="KW-1185">Reference proteome</keyword>
<dbReference type="GO" id="GO:0009032">
    <property type="term" value="F:thymidine phosphorylase activity"/>
    <property type="evidence" value="ECO:0007669"/>
    <property type="project" value="UniProtKB-EC"/>
</dbReference>
<dbReference type="InterPro" id="IPR018090">
    <property type="entry name" value="Pyrmidine_PPas_bac/euk"/>
</dbReference>
<dbReference type="GO" id="GO:0004645">
    <property type="term" value="F:1,4-alpha-oligoglucan phosphorylase activity"/>
    <property type="evidence" value="ECO:0007669"/>
    <property type="project" value="InterPro"/>
</dbReference>
<dbReference type="GO" id="GO:0005829">
    <property type="term" value="C:cytosol"/>
    <property type="evidence" value="ECO:0007669"/>
    <property type="project" value="TreeGrafter"/>
</dbReference>
<sequence length="428" mass="44470">MGFDAIEIITAKRDRGELSTAQIDWVIDAYTRGEVADEQMSALLMAILLNGMDRREIADWTQAMIRSGERMDWSSLDRPTADKHSTGGVGDKITLPLAPLVAACGAYVPQLSGRGLGHTGGTLDKLESIPGWRASLSNDEMLGVLRAAGAVVCAAGSGLAPADRKLYALRDVTGTVESIPLIASSIMSKKIAEGTGSLVLDVKVGSGAFMKNVADARELARTMVALGSDAGVRTVALLTAMDRPLGLAVGNALEVQEAVEVLAGGGPQDIVELTVRLAREMLEAAEVAGARDPEEALKDGSAMDAWRRMITAQGGDPDAALPKAAESVEVAAPASGVLTSLDALKVGIAAWRLGAGRARKEDPVSAGAGITLHAKPGDVVREGRPLMTLHADEAGRFERALAALDGAYEIGEPSGDGLLPLVVDRITA</sequence>
<dbReference type="SMART" id="SM00941">
    <property type="entry name" value="PYNP_C"/>
    <property type="match status" value="1"/>
</dbReference>
<dbReference type="FunFam" id="3.40.1030.10:FF:000001">
    <property type="entry name" value="Thymidine phosphorylase"/>
    <property type="match status" value="1"/>
</dbReference>
<keyword evidence="4 6" id="KW-0808">Transferase</keyword>
<dbReference type="Gene3D" id="3.90.1170.30">
    <property type="entry name" value="Pyrimidine nucleoside phosphorylase-like, C-terminal domain"/>
    <property type="match status" value="1"/>
</dbReference>
<evidence type="ECO:0000313" key="6">
    <source>
        <dbReference type="EMBL" id="MBP2704749.1"/>
    </source>
</evidence>
<dbReference type="SUPFAM" id="SSF54680">
    <property type="entry name" value="Pyrimidine nucleoside phosphorylase C-terminal domain"/>
    <property type="match status" value="1"/>
</dbReference>
<dbReference type="EC" id="2.4.2.4" evidence="6"/>